<dbReference type="Proteomes" id="UP000827721">
    <property type="component" value="Unassembled WGS sequence"/>
</dbReference>
<reference evidence="10 11" key="1">
    <citation type="submission" date="2021-02" db="EMBL/GenBank/DDBJ databases">
        <title>Plant Genome Project.</title>
        <authorList>
            <person name="Zhang R.-G."/>
        </authorList>
    </citation>
    <scope>NUCLEOTIDE SEQUENCE [LARGE SCALE GENOMIC DNA]</scope>
    <source>
        <tissue evidence="10">Leaves</tissue>
    </source>
</reference>
<comment type="similarity">
    <text evidence="3">Belongs to the cytochrome P450 family.</text>
</comment>
<evidence type="ECO:0000313" key="10">
    <source>
        <dbReference type="EMBL" id="KAH7568271.1"/>
    </source>
</evidence>
<dbReference type="InterPro" id="IPR001128">
    <property type="entry name" value="Cyt_P450"/>
</dbReference>
<comment type="caution">
    <text evidence="10">The sequence shown here is derived from an EMBL/GenBank/DDBJ whole genome shotgun (WGS) entry which is preliminary data.</text>
</comment>
<evidence type="ECO:0000256" key="6">
    <source>
        <dbReference type="ARBA" id="ARBA00022989"/>
    </source>
</evidence>
<evidence type="ECO:0000256" key="2">
    <source>
        <dbReference type="ARBA" id="ARBA00004721"/>
    </source>
</evidence>
<feature type="region of interest" description="Disordered" evidence="8">
    <location>
        <begin position="519"/>
        <end position="547"/>
    </location>
</feature>
<dbReference type="SUPFAM" id="SSF48264">
    <property type="entry name" value="Cytochrome P450"/>
    <property type="match status" value="2"/>
</dbReference>
<dbReference type="InterPro" id="IPR017972">
    <property type="entry name" value="Cyt_P450_CS"/>
</dbReference>
<evidence type="ECO:0000256" key="9">
    <source>
        <dbReference type="SAM" id="Phobius"/>
    </source>
</evidence>
<dbReference type="PRINTS" id="PR00463">
    <property type="entry name" value="EP450I"/>
</dbReference>
<dbReference type="PANTHER" id="PTHR24286">
    <property type="entry name" value="CYTOCHROME P450 26"/>
    <property type="match status" value="1"/>
</dbReference>
<dbReference type="CDD" id="cd11043">
    <property type="entry name" value="CYP90-like"/>
    <property type="match status" value="1"/>
</dbReference>
<keyword evidence="6 9" id="KW-1133">Transmembrane helix</keyword>
<dbReference type="PROSITE" id="PS00086">
    <property type="entry name" value="CYTOCHROME_P450"/>
    <property type="match status" value="1"/>
</dbReference>
<evidence type="ECO:0000256" key="1">
    <source>
        <dbReference type="ARBA" id="ARBA00004167"/>
    </source>
</evidence>
<dbReference type="Pfam" id="PF00067">
    <property type="entry name" value="p450"/>
    <property type="match status" value="2"/>
</dbReference>
<evidence type="ECO:0000256" key="7">
    <source>
        <dbReference type="ARBA" id="ARBA00023004"/>
    </source>
</evidence>
<comment type="subcellular location">
    <subcellularLocation>
        <location evidence="1">Membrane</location>
        <topology evidence="1">Single-pass membrane protein</topology>
    </subcellularLocation>
</comment>
<evidence type="ECO:0000313" key="11">
    <source>
        <dbReference type="Proteomes" id="UP000827721"/>
    </source>
</evidence>
<keyword evidence="9" id="KW-0472">Membrane</keyword>
<gene>
    <name evidence="10" type="ORF">JRO89_XS07G0269300</name>
</gene>
<keyword evidence="11" id="KW-1185">Reference proteome</keyword>
<name>A0ABQ8HV78_9ROSI</name>
<organism evidence="10 11">
    <name type="scientific">Xanthoceras sorbifolium</name>
    <dbReference type="NCBI Taxonomy" id="99658"/>
    <lineage>
        <taxon>Eukaryota</taxon>
        <taxon>Viridiplantae</taxon>
        <taxon>Streptophyta</taxon>
        <taxon>Embryophyta</taxon>
        <taxon>Tracheophyta</taxon>
        <taxon>Spermatophyta</taxon>
        <taxon>Magnoliopsida</taxon>
        <taxon>eudicotyledons</taxon>
        <taxon>Gunneridae</taxon>
        <taxon>Pentapetalae</taxon>
        <taxon>rosids</taxon>
        <taxon>malvids</taxon>
        <taxon>Sapindales</taxon>
        <taxon>Sapindaceae</taxon>
        <taxon>Xanthoceroideae</taxon>
        <taxon>Xanthoceras</taxon>
    </lineage>
</organism>
<feature type="compositionally biased region" description="Basic and acidic residues" evidence="8">
    <location>
        <begin position="519"/>
        <end position="543"/>
    </location>
</feature>
<keyword evidence="5" id="KW-0479">Metal-binding</keyword>
<evidence type="ECO:0000256" key="8">
    <source>
        <dbReference type="SAM" id="MobiDB-lite"/>
    </source>
</evidence>
<comment type="pathway">
    <text evidence="2">Secondary metabolite biosynthesis; terpenoid biosynthesis.</text>
</comment>
<dbReference type="Gene3D" id="1.10.630.10">
    <property type="entry name" value="Cytochrome P450"/>
    <property type="match status" value="2"/>
</dbReference>
<protein>
    <recommendedName>
        <fullName evidence="12">Beta-amyrin 28-oxidase</fullName>
    </recommendedName>
</protein>
<dbReference type="InterPro" id="IPR002401">
    <property type="entry name" value="Cyt_P450_E_grp-I"/>
</dbReference>
<sequence length="886" mass="100300">MDLDFFHQYLIPFVVLCVTVIGLIYVRYKSLVTQNIPPGRKGLPFIGETWDYIMAARRGTPEKFITDRMSKYSPEVFRTSLLGEDMVVLCGATGNKVLFSSYDKYIISWWPYTFKKILMDPSSVGNSANDEAAKMRSFLPQFLKPDSLKNYIPIMDSVAKEQLQKEWSPCKEVKVFALSKKYTFALGCRLFVSIDDPKHVAKFAEPFTQASAGLISLPINLPGTPFNRAVKAGKKIREELKAIITRRKMELSMEDNNHNDNSKNPEGKMDLLTSMILDGLDETEISNKIGGFFIANHASSSVAITFIISYLADYPDVYRKVFQEQMEILKAKGEREYLNWQDLEKMKYSWCMACEVLRLLPPASGTFREAIQDFTYAGYTIPKGWKACWNVYTTHNNPKYFPEPEKFDPSRFEGNGPLPFTFVPFGGGPRMCPGKEYARLEILVFMHNIITKFKWKKLIPDEEIKFIGSPFPAKGLPNDGVKSLKSVPQATNTPHNSHAHTSNVRATVRAVVCVGPADVRNDDQHQTKGDHHLINQRSDRDRPGPAVQRLKRSCVALVIGLIYVRYKSLVRKNIPPGRKGLPFIGETWDYIMAARRGTPAKFITDRMSKYSPDIFRTSLLGEDMVMLCGASGNKVLFSGYDTYIISWWPYAFKKILMDPSSVGNSINDEAAKMRSFLPQFLKPDSLKNYIPVMDSVAKEHLQKEWSPCKEVKVFALSKKYTFALGCKLFVSIDDPKYVAKSAEPFAQVMAGLFSLPINLPGTPYNRAVKAGRRIREELKALITSRKMKLSMEDNNKNNDNSKNPGGKMDLLTSMILDGLDESEISSKMGGFFIANHDTASAAITFIISYLADYPDVYRKVFQGQGRKSVFKLGRRREDEVFMVHGL</sequence>
<evidence type="ECO:0000256" key="4">
    <source>
        <dbReference type="ARBA" id="ARBA00022692"/>
    </source>
</evidence>
<dbReference type="PANTHER" id="PTHR24286:SF53">
    <property type="entry name" value="BETA-AMYRIN 28-OXIDASE-LIKE"/>
    <property type="match status" value="1"/>
</dbReference>
<keyword evidence="7" id="KW-0408">Iron</keyword>
<keyword evidence="4 9" id="KW-0812">Transmembrane</keyword>
<feature type="transmembrane region" description="Helical" evidence="9">
    <location>
        <begin position="6"/>
        <end position="26"/>
    </location>
</feature>
<evidence type="ECO:0000256" key="5">
    <source>
        <dbReference type="ARBA" id="ARBA00022723"/>
    </source>
</evidence>
<proteinExistence type="inferred from homology"/>
<evidence type="ECO:0000256" key="3">
    <source>
        <dbReference type="ARBA" id="ARBA00010617"/>
    </source>
</evidence>
<accession>A0ABQ8HV78</accession>
<dbReference type="InterPro" id="IPR036396">
    <property type="entry name" value="Cyt_P450_sf"/>
</dbReference>
<evidence type="ECO:0008006" key="12">
    <source>
        <dbReference type="Google" id="ProtNLM"/>
    </source>
</evidence>
<dbReference type="EMBL" id="JAFEMO010000007">
    <property type="protein sequence ID" value="KAH7568271.1"/>
    <property type="molecule type" value="Genomic_DNA"/>
</dbReference>